<dbReference type="InterPro" id="IPR014352">
    <property type="entry name" value="FERM/acyl-CoA-bd_prot_sf"/>
</dbReference>
<evidence type="ECO:0000313" key="3">
    <source>
        <dbReference type="Proteomes" id="UP001208570"/>
    </source>
</evidence>
<evidence type="ECO:0000259" key="1">
    <source>
        <dbReference type="Pfam" id="PF00373"/>
    </source>
</evidence>
<accession>A0AAD9N010</accession>
<name>A0AAD9N010_9ANNE</name>
<feature type="non-terminal residue" evidence="2">
    <location>
        <position position="1"/>
    </location>
</feature>
<dbReference type="InterPro" id="IPR019748">
    <property type="entry name" value="FERM_central"/>
</dbReference>
<sequence>KQHKDQSLLPSPKKLSVSPRLHAQNYGKLIMCKRLFQRISEIPDDPVELHLMYSQSVHSVVQLDEYMVPIHIALHLAGIQAQVEFDDFEEDKLYR</sequence>
<feature type="domain" description="FERM central" evidence="1">
    <location>
        <begin position="44"/>
        <end position="91"/>
    </location>
</feature>
<gene>
    <name evidence="2" type="ORF">LSH36_427g01043</name>
</gene>
<reference evidence="2" key="1">
    <citation type="journal article" date="2023" name="Mol. Biol. Evol.">
        <title>Third-Generation Sequencing Reveals the Adaptive Role of the Epigenome in Three Deep-Sea Polychaetes.</title>
        <authorList>
            <person name="Perez M."/>
            <person name="Aroh O."/>
            <person name="Sun Y."/>
            <person name="Lan Y."/>
            <person name="Juniper S.K."/>
            <person name="Young C.R."/>
            <person name="Angers B."/>
            <person name="Qian P.Y."/>
        </authorList>
    </citation>
    <scope>NUCLEOTIDE SEQUENCE</scope>
    <source>
        <strain evidence="2">P08H-3</strain>
    </source>
</reference>
<protein>
    <recommendedName>
        <fullName evidence="1">FERM central domain-containing protein</fullName>
    </recommendedName>
</protein>
<dbReference type="InterPro" id="IPR035963">
    <property type="entry name" value="FERM_2"/>
</dbReference>
<keyword evidence="3" id="KW-1185">Reference proteome</keyword>
<dbReference type="EMBL" id="JAODUP010000427">
    <property type="protein sequence ID" value="KAK2149996.1"/>
    <property type="molecule type" value="Genomic_DNA"/>
</dbReference>
<dbReference type="AlphaFoldDB" id="A0AAD9N010"/>
<organism evidence="2 3">
    <name type="scientific">Paralvinella palmiformis</name>
    <dbReference type="NCBI Taxonomy" id="53620"/>
    <lineage>
        <taxon>Eukaryota</taxon>
        <taxon>Metazoa</taxon>
        <taxon>Spiralia</taxon>
        <taxon>Lophotrochozoa</taxon>
        <taxon>Annelida</taxon>
        <taxon>Polychaeta</taxon>
        <taxon>Sedentaria</taxon>
        <taxon>Canalipalpata</taxon>
        <taxon>Terebellida</taxon>
        <taxon>Terebelliformia</taxon>
        <taxon>Alvinellidae</taxon>
        <taxon>Paralvinella</taxon>
    </lineage>
</organism>
<comment type="caution">
    <text evidence="2">The sequence shown here is derived from an EMBL/GenBank/DDBJ whole genome shotgun (WGS) entry which is preliminary data.</text>
</comment>
<dbReference type="Pfam" id="PF00373">
    <property type="entry name" value="FERM_M"/>
    <property type="match status" value="1"/>
</dbReference>
<proteinExistence type="predicted"/>
<evidence type="ECO:0000313" key="2">
    <source>
        <dbReference type="EMBL" id="KAK2149996.1"/>
    </source>
</evidence>
<dbReference type="Gene3D" id="1.20.80.10">
    <property type="match status" value="1"/>
</dbReference>
<dbReference type="Proteomes" id="UP001208570">
    <property type="component" value="Unassembled WGS sequence"/>
</dbReference>
<dbReference type="SUPFAM" id="SSF47031">
    <property type="entry name" value="Second domain of FERM"/>
    <property type="match status" value="1"/>
</dbReference>